<dbReference type="SUPFAM" id="SSF141868">
    <property type="entry name" value="EAL domain-like"/>
    <property type="match status" value="1"/>
</dbReference>
<reference evidence="2 3" key="1">
    <citation type="submission" date="2020-08" db="EMBL/GenBank/DDBJ databases">
        <title>Genomic Encyclopedia of Type Strains, Phase IV (KMG-IV): sequencing the most valuable type-strain genomes for metagenomic binning, comparative biology and taxonomic classification.</title>
        <authorList>
            <person name="Goeker M."/>
        </authorList>
    </citation>
    <scope>NUCLEOTIDE SEQUENCE [LARGE SCALE GENOMIC DNA]</scope>
    <source>
        <strain evidence="2 3">DSM 12706</strain>
    </source>
</reference>
<dbReference type="EMBL" id="JACHIH010000008">
    <property type="protein sequence ID" value="MBB5047037.1"/>
    <property type="molecule type" value="Genomic_DNA"/>
</dbReference>
<protein>
    <submittedName>
        <fullName evidence="2">EAL domain-containing protein (Putative c-di-GMP-specific phosphodiesterase class I)</fullName>
    </submittedName>
</protein>
<dbReference type="InterPro" id="IPR029016">
    <property type="entry name" value="GAF-like_dom_sf"/>
</dbReference>
<accession>A0A7W7Z3K8</accession>
<proteinExistence type="predicted"/>
<dbReference type="InterPro" id="IPR001633">
    <property type="entry name" value="EAL_dom"/>
</dbReference>
<dbReference type="Gene3D" id="3.30.450.40">
    <property type="match status" value="1"/>
</dbReference>
<gene>
    <name evidence="2" type="ORF">HNR60_001789</name>
</gene>
<dbReference type="Gene3D" id="3.20.20.450">
    <property type="entry name" value="EAL domain"/>
    <property type="match status" value="1"/>
</dbReference>
<dbReference type="AlphaFoldDB" id="A0A7W7Z3K8"/>
<dbReference type="SUPFAM" id="SSF55781">
    <property type="entry name" value="GAF domain-like"/>
    <property type="match status" value="1"/>
</dbReference>
<dbReference type="Proteomes" id="UP000542353">
    <property type="component" value="Unassembled WGS sequence"/>
</dbReference>
<dbReference type="Pfam" id="PF00563">
    <property type="entry name" value="EAL"/>
    <property type="match status" value="1"/>
</dbReference>
<dbReference type="Pfam" id="PF01590">
    <property type="entry name" value="GAF"/>
    <property type="match status" value="1"/>
</dbReference>
<dbReference type="InterPro" id="IPR050706">
    <property type="entry name" value="Cyclic-di-GMP_PDE-like"/>
</dbReference>
<dbReference type="PANTHER" id="PTHR33121:SF76">
    <property type="entry name" value="SIGNALING PROTEIN"/>
    <property type="match status" value="1"/>
</dbReference>
<evidence type="ECO:0000313" key="3">
    <source>
        <dbReference type="Proteomes" id="UP000542353"/>
    </source>
</evidence>
<keyword evidence="3" id="KW-1185">Reference proteome</keyword>
<evidence type="ECO:0000313" key="2">
    <source>
        <dbReference type="EMBL" id="MBB5047037.1"/>
    </source>
</evidence>
<sequence>MTQAPSEGDQSLPLLFAAVKREGDASDRIRRSLQAVRSHLGLQVAYVSKFEGDESVFRVVDAPGLEHVIKPGDRRSLDDIYCRHILEGRLPQLMPDTAAQPLAMAMPITAACHIGSHVSVPIELPNGETYGMFCCIGFQADPSLNERDLQTMKAFAEMASFEISSELDAQRELQVKQAQLSQVIAQDQMSIVYQPIWNTDVMQPVGFECLARFSPLPLRSPDKWFAEAGEVGMGVELELHAIRKALQALHSFPAPTELGVNASAATILEGNLEALFAGLPLDRVIVEITEHSTVGNYDAILKVLRPLRERGLRLAVDDAGAGYSSLRHILNMQPDFIKLDIGLTQNIDLDPARKALARALVGFARDTGSRIVAEGVERQSELDALRSIGVKKVQGYLLGRPMSLQDALGLCPARRRRKTVAA</sequence>
<comment type="caution">
    <text evidence="2">The sequence shown here is derived from an EMBL/GenBank/DDBJ whole genome shotgun (WGS) entry which is preliminary data.</text>
</comment>
<dbReference type="PROSITE" id="PS50883">
    <property type="entry name" value="EAL"/>
    <property type="match status" value="1"/>
</dbReference>
<dbReference type="SMART" id="SM00065">
    <property type="entry name" value="GAF"/>
    <property type="match status" value="1"/>
</dbReference>
<dbReference type="InterPro" id="IPR035919">
    <property type="entry name" value="EAL_sf"/>
</dbReference>
<dbReference type="PANTHER" id="PTHR33121">
    <property type="entry name" value="CYCLIC DI-GMP PHOSPHODIESTERASE PDEF"/>
    <property type="match status" value="1"/>
</dbReference>
<name>A0A7W7Z3K8_9BRAD</name>
<evidence type="ECO:0000259" key="1">
    <source>
        <dbReference type="PROSITE" id="PS50883"/>
    </source>
</evidence>
<dbReference type="GO" id="GO:0071111">
    <property type="term" value="F:cyclic-guanylate-specific phosphodiesterase activity"/>
    <property type="evidence" value="ECO:0007669"/>
    <property type="project" value="InterPro"/>
</dbReference>
<dbReference type="SMART" id="SM00052">
    <property type="entry name" value="EAL"/>
    <property type="match status" value="1"/>
</dbReference>
<dbReference type="RefSeq" id="WP_184256488.1">
    <property type="nucleotide sequence ID" value="NZ_JACHIH010000008.1"/>
</dbReference>
<dbReference type="InterPro" id="IPR003018">
    <property type="entry name" value="GAF"/>
</dbReference>
<dbReference type="CDD" id="cd01948">
    <property type="entry name" value="EAL"/>
    <property type="match status" value="1"/>
</dbReference>
<feature type="domain" description="EAL" evidence="1">
    <location>
        <begin position="173"/>
        <end position="415"/>
    </location>
</feature>
<organism evidence="2 3">
    <name type="scientific">Rhodopseudomonas rhenobacensis</name>
    <dbReference type="NCBI Taxonomy" id="87461"/>
    <lineage>
        <taxon>Bacteria</taxon>
        <taxon>Pseudomonadati</taxon>
        <taxon>Pseudomonadota</taxon>
        <taxon>Alphaproteobacteria</taxon>
        <taxon>Hyphomicrobiales</taxon>
        <taxon>Nitrobacteraceae</taxon>
        <taxon>Rhodopseudomonas</taxon>
    </lineage>
</organism>